<reference evidence="2" key="1">
    <citation type="submission" date="2020-11" db="EMBL/GenBank/DDBJ databases">
        <authorList>
            <consortium name="DOE Joint Genome Institute"/>
            <person name="Ahrendt S."/>
            <person name="Riley R."/>
            <person name="Andreopoulos W."/>
            <person name="Labutti K."/>
            <person name="Pangilinan J."/>
            <person name="Ruiz-Duenas F.J."/>
            <person name="Barrasa J.M."/>
            <person name="Sanchez-Garcia M."/>
            <person name="Camarero S."/>
            <person name="Miyauchi S."/>
            <person name="Serrano A."/>
            <person name="Linde D."/>
            <person name="Babiker R."/>
            <person name="Drula E."/>
            <person name="Ayuso-Fernandez I."/>
            <person name="Pacheco R."/>
            <person name="Padilla G."/>
            <person name="Ferreira P."/>
            <person name="Barriuso J."/>
            <person name="Kellner H."/>
            <person name="Castanera R."/>
            <person name="Alfaro M."/>
            <person name="Ramirez L."/>
            <person name="Pisabarro A.G."/>
            <person name="Kuo A."/>
            <person name="Tritt A."/>
            <person name="Lipzen A."/>
            <person name="He G."/>
            <person name="Yan M."/>
            <person name="Ng V."/>
            <person name="Cullen D."/>
            <person name="Martin F."/>
            <person name="Rosso M.-N."/>
            <person name="Henrissat B."/>
            <person name="Hibbett D."/>
            <person name="Martinez A.T."/>
            <person name="Grigoriev I.V."/>
        </authorList>
    </citation>
    <scope>NUCLEOTIDE SEQUENCE</scope>
    <source>
        <strain evidence="2">CBS 506.95</strain>
    </source>
</reference>
<accession>A0A9P6EQQ8</accession>
<dbReference type="AlphaFoldDB" id="A0A9P6EQQ8"/>
<comment type="caution">
    <text evidence="2">The sequence shown here is derived from an EMBL/GenBank/DDBJ whole genome shotgun (WGS) entry which is preliminary data.</text>
</comment>
<dbReference type="GO" id="GO:0005758">
    <property type="term" value="C:mitochondrial intermembrane space"/>
    <property type="evidence" value="ECO:0007669"/>
    <property type="project" value="InterPro"/>
</dbReference>
<evidence type="ECO:0000313" key="2">
    <source>
        <dbReference type="EMBL" id="KAF9534338.1"/>
    </source>
</evidence>
<gene>
    <name evidence="2" type="ORF">CPB83DRAFT_902281</name>
</gene>
<dbReference type="Pfam" id="PF09774">
    <property type="entry name" value="MIX23"/>
    <property type="match status" value="1"/>
</dbReference>
<dbReference type="EMBL" id="MU157826">
    <property type="protein sequence ID" value="KAF9534338.1"/>
    <property type="molecule type" value="Genomic_DNA"/>
</dbReference>
<evidence type="ECO:0000313" key="3">
    <source>
        <dbReference type="Proteomes" id="UP000807306"/>
    </source>
</evidence>
<keyword evidence="3" id="KW-1185">Reference proteome</keyword>
<dbReference type="PANTHER" id="PTHR31905:SF2">
    <property type="entry name" value="PROTEIN MIX23"/>
    <property type="match status" value="1"/>
</dbReference>
<protein>
    <submittedName>
        <fullName evidence="2">Caffeine-induced death protein 2-domain-containing protein</fullName>
    </submittedName>
</protein>
<dbReference type="OrthoDB" id="5593818at2759"/>
<sequence length="185" mass="21593">MPMKQLGSLAVHAPSLTPQTIQITPSTCHDLSLFKDILKEYRKLDDTIVMRLNRANARMRDQDRVQTLNENQTLQDQACDHIWRELVANWKRRTQLVGYCVDVMDQSLIEKRSHLDEGTQSPAARRKTQGEIYEEEVKHRLIRNESTVEDIVRNRSIAAFNARCQYFVPPRTDAEARKMWDSALR</sequence>
<evidence type="ECO:0000256" key="1">
    <source>
        <dbReference type="ARBA" id="ARBA00024204"/>
    </source>
</evidence>
<dbReference type="InterPro" id="IPR019171">
    <property type="entry name" value="MIX23"/>
</dbReference>
<organism evidence="2 3">
    <name type="scientific">Crepidotus variabilis</name>
    <dbReference type="NCBI Taxonomy" id="179855"/>
    <lineage>
        <taxon>Eukaryota</taxon>
        <taxon>Fungi</taxon>
        <taxon>Dikarya</taxon>
        <taxon>Basidiomycota</taxon>
        <taxon>Agaricomycotina</taxon>
        <taxon>Agaricomycetes</taxon>
        <taxon>Agaricomycetidae</taxon>
        <taxon>Agaricales</taxon>
        <taxon>Agaricineae</taxon>
        <taxon>Crepidotaceae</taxon>
        <taxon>Crepidotus</taxon>
    </lineage>
</organism>
<comment type="similarity">
    <text evidence="1">Belongs to the MIX23 family.</text>
</comment>
<proteinExistence type="inferred from homology"/>
<dbReference type="Proteomes" id="UP000807306">
    <property type="component" value="Unassembled WGS sequence"/>
</dbReference>
<dbReference type="PANTHER" id="PTHR31905">
    <property type="entry name" value="COILED-COIL DOMAIN-CONTAINING PROTEIN 58"/>
    <property type="match status" value="1"/>
</dbReference>
<name>A0A9P6EQQ8_9AGAR</name>